<keyword evidence="2" id="KW-0378">Hydrolase</keyword>
<protein>
    <submittedName>
        <fullName evidence="2">Restriction endonuclease</fullName>
    </submittedName>
</protein>
<dbReference type="InterPro" id="IPR002711">
    <property type="entry name" value="HNH"/>
</dbReference>
<dbReference type="GO" id="GO:0003676">
    <property type="term" value="F:nucleic acid binding"/>
    <property type="evidence" value="ECO:0007669"/>
    <property type="project" value="InterPro"/>
</dbReference>
<keyword evidence="2" id="KW-0540">Nuclease</keyword>
<proteinExistence type="predicted"/>
<evidence type="ECO:0000259" key="1">
    <source>
        <dbReference type="Pfam" id="PF01844"/>
    </source>
</evidence>
<evidence type="ECO:0000313" key="3">
    <source>
        <dbReference type="Proteomes" id="UP000273159"/>
    </source>
</evidence>
<accession>A0A3B0FWI2</accession>
<feature type="domain" description="HNH" evidence="1">
    <location>
        <begin position="192"/>
        <end position="247"/>
    </location>
</feature>
<dbReference type="GO" id="GO:0004519">
    <property type="term" value="F:endonuclease activity"/>
    <property type="evidence" value="ECO:0007669"/>
    <property type="project" value="UniProtKB-KW"/>
</dbReference>
<name>A0A3B0FWI2_PSEPS</name>
<dbReference type="InterPro" id="IPR003615">
    <property type="entry name" value="HNH_nuc"/>
</dbReference>
<dbReference type="AlphaFoldDB" id="A0A3B0FWI2"/>
<comment type="caution">
    <text evidence="2">The sequence shown here is derived from an EMBL/GenBank/DDBJ whole genome shotgun (WGS) entry which is preliminary data.</text>
</comment>
<dbReference type="EMBL" id="RBNH01000007">
    <property type="protein sequence ID" value="RKO24155.1"/>
    <property type="molecule type" value="Genomic_DNA"/>
</dbReference>
<dbReference type="Proteomes" id="UP000273159">
    <property type="component" value="Unassembled WGS sequence"/>
</dbReference>
<dbReference type="Pfam" id="PF01844">
    <property type="entry name" value="HNH"/>
    <property type="match status" value="1"/>
</dbReference>
<gene>
    <name evidence="2" type="ORF">D7Z96_09795</name>
</gene>
<organism evidence="2 3">
    <name type="scientific">Pseudarthrobacter phenanthrenivorans</name>
    <name type="common">Arthrobacter phenanthrenivorans</name>
    <dbReference type="NCBI Taxonomy" id="361575"/>
    <lineage>
        <taxon>Bacteria</taxon>
        <taxon>Bacillati</taxon>
        <taxon>Actinomycetota</taxon>
        <taxon>Actinomycetes</taxon>
        <taxon>Micrococcales</taxon>
        <taxon>Micrococcaceae</taxon>
        <taxon>Pseudarthrobacter</taxon>
    </lineage>
</organism>
<evidence type="ECO:0000313" key="2">
    <source>
        <dbReference type="EMBL" id="RKO24155.1"/>
    </source>
</evidence>
<sequence length="293" mass="31292">MSRYRVPAVILGWNPRGRKRWDYRAAVEQVAESGRFLQPWGVGHLEVGPGTESWLLVQGGTAASTGLIGHGVVVSETYEAGQQGDPATRRHVSVAFDALLPLGEQVPQDALTAAVPEIAWGGAARLAATAVGAAAEPGLRQLWRERMPPAGDPPLLPAGTYPPQAVTRIEVNRYERNPDARRICLAFHGTSCAACGFSFEASYGDIGAGFIEVHHLVPPALLGSTYQLDPIADLVPLCSNCHAMAHHNVASPRTVSELRSLRATSGFLAGEVVSSRALQAQEDAQRILEGRQD</sequence>
<keyword evidence="2" id="KW-0255">Endonuclease</keyword>
<dbReference type="GO" id="GO:0008270">
    <property type="term" value="F:zinc ion binding"/>
    <property type="evidence" value="ECO:0007669"/>
    <property type="project" value="InterPro"/>
</dbReference>
<dbReference type="CDD" id="cd00085">
    <property type="entry name" value="HNHc"/>
    <property type="match status" value="1"/>
</dbReference>
<reference evidence="2 3" key="1">
    <citation type="submission" date="2018-10" db="EMBL/GenBank/DDBJ databases">
        <title>Genome-guide identification and characterization of bacteria that degrade polycyclic aromatic hydrocarbons and resist hexavalent chromium simultaneously.</title>
        <authorList>
            <person name="Feng H."/>
        </authorList>
    </citation>
    <scope>NUCLEOTIDE SEQUENCE [LARGE SCALE GENOMIC DNA]</scope>
    <source>
        <strain evidence="2 3">J015</strain>
    </source>
</reference>
<reference evidence="3" key="2">
    <citation type="submission" date="2018-10" db="EMBL/GenBank/DDBJ databases">
        <authorList>
            <person name="Wang Y."/>
            <person name="Wang J."/>
            <person name="Yang X."/>
            <person name="Wang Z."/>
            <person name="Huang Y."/>
        </authorList>
    </citation>
    <scope>NUCLEOTIDE SEQUENCE [LARGE SCALE GENOMIC DNA]</scope>
    <source>
        <strain evidence="3">J015</strain>
    </source>
</reference>